<reference evidence="2" key="1">
    <citation type="journal article" date="2021" name="PeerJ">
        <title>Extensive microbial diversity within the chicken gut microbiome revealed by metagenomics and culture.</title>
        <authorList>
            <person name="Gilroy R."/>
            <person name="Ravi A."/>
            <person name="Getino M."/>
            <person name="Pursley I."/>
            <person name="Horton D.L."/>
            <person name="Alikhan N.F."/>
            <person name="Baker D."/>
            <person name="Gharbi K."/>
            <person name="Hall N."/>
            <person name="Watson M."/>
            <person name="Adriaenssens E.M."/>
            <person name="Foster-Nyarko E."/>
            <person name="Jarju S."/>
            <person name="Secka A."/>
            <person name="Antonio M."/>
            <person name="Oren A."/>
            <person name="Chaudhuri R.R."/>
            <person name="La Ragione R."/>
            <person name="Hildebrand F."/>
            <person name="Pallen M.J."/>
        </authorList>
    </citation>
    <scope>NUCLEOTIDE SEQUENCE</scope>
    <source>
        <strain evidence="2">ChiSjej5B23-2810</strain>
    </source>
</reference>
<dbReference type="EMBL" id="DWWN01000034">
    <property type="protein sequence ID" value="HJC45401.1"/>
    <property type="molecule type" value="Genomic_DNA"/>
</dbReference>
<dbReference type="PANTHER" id="PTHR34825:SF1">
    <property type="entry name" value="AAA-ATPASE-LIKE DOMAIN-CONTAINING PROTEIN"/>
    <property type="match status" value="1"/>
</dbReference>
<organism evidence="2 3">
    <name type="scientific">Candidatus Faecalibacterium faecigallinarum</name>
    <dbReference type="NCBI Taxonomy" id="2838577"/>
    <lineage>
        <taxon>Bacteria</taxon>
        <taxon>Bacillati</taxon>
        <taxon>Bacillota</taxon>
        <taxon>Clostridia</taxon>
        <taxon>Eubacteriales</taxon>
        <taxon>Oscillospiraceae</taxon>
        <taxon>Faecalibacterium</taxon>
    </lineage>
</organism>
<dbReference type="PANTHER" id="PTHR34825">
    <property type="entry name" value="CONSERVED PROTEIN, WITH A WEAK D-GALACTARATE DEHYDRATASE/ALTRONATE HYDROLASE DOMAIN"/>
    <property type="match status" value="1"/>
</dbReference>
<reference evidence="2" key="2">
    <citation type="submission" date="2021-04" db="EMBL/GenBank/DDBJ databases">
        <authorList>
            <person name="Gilroy R."/>
        </authorList>
    </citation>
    <scope>NUCLEOTIDE SEQUENCE</scope>
    <source>
        <strain evidence="2">ChiSjej5B23-2810</strain>
    </source>
</reference>
<dbReference type="Pfam" id="PF08011">
    <property type="entry name" value="PDDEXK_9"/>
    <property type="match status" value="1"/>
</dbReference>
<comment type="caution">
    <text evidence="2">The sequence shown here is derived from an EMBL/GenBank/DDBJ whole genome shotgun (WGS) entry which is preliminary data.</text>
</comment>
<dbReference type="Pfam" id="PF09820">
    <property type="entry name" value="AAA-ATPase_like"/>
    <property type="match status" value="1"/>
</dbReference>
<evidence type="ECO:0000313" key="2">
    <source>
        <dbReference type="EMBL" id="HJC45401.1"/>
    </source>
</evidence>
<dbReference type="SUPFAM" id="SSF52540">
    <property type="entry name" value="P-loop containing nucleoside triphosphate hydrolases"/>
    <property type="match status" value="1"/>
</dbReference>
<dbReference type="AlphaFoldDB" id="A0A9D2P8P3"/>
<evidence type="ECO:0000259" key="1">
    <source>
        <dbReference type="Pfam" id="PF09820"/>
    </source>
</evidence>
<dbReference type="GO" id="GO:0005524">
    <property type="term" value="F:ATP binding"/>
    <property type="evidence" value="ECO:0007669"/>
    <property type="project" value="UniProtKB-KW"/>
</dbReference>
<gene>
    <name evidence="2" type="ORF">H9703_04600</name>
</gene>
<keyword evidence="2" id="KW-0547">Nucleotide-binding</keyword>
<sequence length="565" mass="64195">MRKKLPIGIDGFEKLRTNDFYYVDKTGFIADLLRDWGEVNLFTRPRRFGKTLNMSMLKSFFEIGTDKSLFDGLKIAENKELCAEYQGQFPVIFISLKSVDGLTFASAVAALRTVIGDEAGRFRFLAQSNQLDVNDKKLYHALTAVEGGTFSMSDAVLADSLKTLSQLLAKHYGRKVVILIDEYDVPLDKAFQGGYYDEMVSLIRNLFGNALKTNDNLQFAVLTGCLRISKESIFTGLNNLNVMTVSDPYFCDSFGFTDDDVKELLDYYGLGAYHDAMRDWYDGYQFGNVSIYCPWDVIKYAQILLRDPEAEPENYWANTSGNGIIRRLLQKADQTTRDEVEQLINGETIVKTVRQELTYRDIEDSIDNIWSVLYSTGYLTSRGRLPGKQMKLALPNREVRELFIDLVKDWFREETRADTSRINRFCAAFPKGDVATIQDMLHGYLWDSISVRDTAVRSNMKENFYHGMLLGLLQSQESWIVRSNAETGIGYSDISVATPERLGIVIELKYAEDGNLEAACAKALAQIDEKKYAEGLRRRGMKSILKYGIAFWEKECMVVPGVTDK</sequence>
<name>A0A9D2P8P3_9FIRM</name>
<dbReference type="InterPro" id="IPR018631">
    <property type="entry name" value="AAA-ATPase-like_dom"/>
</dbReference>
<keyword evidence="2" id="KW-0067">ATP-binding</keyword>
<dbReference type="InterPro" id="IPR012547">
    <property type="entry name" value="PDDEXK_9"/>
</dbReference>
<evidence type="ECO:0000313" key="3">
    <source>
        <dbReference type="Proteomes" id="UP000823906"/>
    </source>
</evidence>
<dbReference type="Proteomes" id="UP000823906">
    <property type="component" value="Unassembled WGS sequence"/>
</dbReference>
<feature type="domain" description="AAA-ATPase-like" evidence="1">
    <location>
        <begin position="6"/>
        <end position="234"/>
    </location>
</feature>
<accession>A0A9D2P8P3</accession>
<dbReference type="InterPro" id="IPR027417">
    <property type="entry name" value="P-loop_NTPase"/>
</dbReference>
<protein>
    <submittedName>
        <fullName evidence="2">ATP-binding protein</fullName>
    </submittedName>
</protein>
<proteinExistence type="predicted"/>